<dbReference type="AlphaFoldDB" id="A0A5F8GLG2"/>
<feature type="domain" description="Core shell protein Gag P30" evidence="2">
    <location>
        <begin position="350"/>
        <end position="515"/>
    </location>
</feature>
<name>A0A5F8GLG2_MONDO</name>
<feature type="region of interest" description="Disordered" evidence="1">
    <location>
        <begin position="193"/>
        <end position="273"/>
    </location>
</feature>
<dbReference type="InterPro" id="IPR008919">
    <property type="entry name" value="Retrov_capsid_N"/>
</dbReference>
<dbReference type="InterPro" id="IPR050462">
    <property type="entry name" value="Retroviral_Gag-Pol_poly"/>
</dbReference>
<dbReference type="Bgee" id="ENSMODG00000048703">
    <property type="expression patterns" value="Expressed in spinal cord and 10 other cell types or tissues"/>
</dbReference>
<feature type="compositionally biased region" description="Pro residues" evidence="1">
    <location>
        <begin position="197"/>
        <end position="213"/>
    </location>
</feature>
<dbReference type="Pfam" id="PF02093">
    <property type="entry name" value="Gag_p30"/>
    <property type="match status" value="1"/>
</dbReference>
<evidence type="ECO:0000259" key="2">
    <source>
        <dbReference type="Pfam" id="PF02093"/>
    </source>
</evidence>
<dbReference type="STRING" id="13616.ENSMODP00000048319"/>
<keyword evidence="4" id="KW-1185">Reference proteome</keyword>
<feature type="compositionally biased region" description="Polar residues" evidence="1">
    <location>
        <begin position="658"/>
        <end position="676"/>
    </location>
</feature>
<dbReference type="InParanoid" id="A0A5F8GLG2"/>
<dbReference type="OMA" id="HNANQND"/>
<feature type="compositionally biased region" description="Pro residues" evidence="1">
    <location>
        <begin position="248"/>
        <end position="262"/>
    </location>
</feature>
<dbReference type="InterPro" id="IPR003036">
    <property type="entry name" value="Gag_P30"/>
</dbReference>
<feature type="region of interest" description="Disordered" evidence="1">
    <location>
        <begin position="292"/>
        <end position="312"/>
    </location>
</feature>
<feature type="compositionally biased region" description="Polar residues" evidence="1">
    <location>
        <begin position="629"/>
        <end position="648"/>
    </location>
</feature>
<evidence type="ECO:0000256" key="1">
    <source>
        <dbReference type="SAM" id="MobiDB-lite"/>
    </source>
</evidence>
<dbReference type="Gene3D" id="1.10.375.10">
    <property type="entry name" value="Human Immunodeficiency Virus Type 1 Capsid Protein"/>
    <property type="match status" value="1"/>
</dbReference>
<evidence type="ECO:0000313" key="3">
    <source>
        <dbReference type="Ensembl" id="ENSMODP00000048319.1"/>
    </source>
</evidence>
<reference evidence="3 4" key="1">
    <citation type="journal article" date="2007" name="Nature">
        <title>Genome of the marsupial Monodelphis domestica reveals innovation in non-coding sequences.</title>
        <authorList>
            <person name="Mikkelsen T.S."/>
            <person name="Wakefield M.J."/>
            <person name="Aken B."/>
            <person name="Amemiya C.T."/>
            <person name="Chang J.L."/>
            <person name="Duke S."/>
            <person name="Garber M."/>
            <person name="Gentles A.J."/>
            <person name="Goodstadt L."/>
            <person name="Heger A."/>
            <person name="Jurka J."/>
            <person name="Kamal M."/>
            <person name="Mauceli E."/>
            <person name="Searle S.M."/>
            <person name="Sharpe T."/>
            <person name="Baker M.L."/>
            <person name="Batzer M.A."/>
            <person name="Benos P.V."/>
            <person name="Belov K."/>
            <person name="Clamp M."/>
            <person name="Cook A."/>
            <person name="Cuff J."/>
            <person name="Das R."/>
            <person name="Davidow L."/>
            <person name="Deakin J.E."/>
            <person name="Fazzari M.J."/>
            <person name="Glass J.L."/>
            <person name="Grabherr M."/>
            <person name="Greally J.M."/>
            <person name="Gu W."/>
            <person name="Hore T.A."/>
            <person name="Huttley G.A."/>
            <person name="Kleber M."/>
            <person name="Jirtle R.L."/>
            <person name="Koina E."/>
            <person name="Lee J.T."/>
            <person name="Mahony S."/>
            <person name="Marra M.A."/>
            <person name="Miller R.D."/>
            <person name="Nicholls R.D."/>
            <person name="Oda M."/>
            <person name="Papenfuss A.T."/>
            <person name="Parra Z.E."/>
            <person name="Pollock D.D."/>
            <person name="Ray D.A."/>
            <person name="Schein J.E."/>
            <person name="Speed T.P."/>
            <person name="Thompson K."/>
            <person name="VandeBerg J.L."/>
            <person name="Wade C.M."/>
            <person name="Walker J.A."/>
            <person name="Waters P.D."/>
            <person name="Webber C."/>
            <person name="Weidman J.R."/>
            <person name="Xie X."/>
            <person name="Zody M.C."/>
            <person name="Baldwin J."/>
            <person name="Abdouelleil A."/>
            <person name="Abdulkadir J."/>
            <person name="Abebe A."/>
            <person name="Abera B."/>
            <person name="Abreu J."/>
            <person name="Acer S.C."/>
            <person name="Aftuck L."/>
            <person name="Alexander A."/>
            <person name="An P."/>
            <person name="Anderson E."/>
            <person name="Anderson S."/>
            <person name="Arachi H."/>
            <person name="Azer M."/>
            <person name="Bachantsang P."/>
            <person name="Barry A."/>
            <person name="Bayul T."/>
            <person name="Berlin A."/>
            <person name="Bessette D."/>
            <person name="Bloom T."/>
            <person name="Bloom T."/>
            <person name="Boguslavskiy L."/>
            <person name="Bonnet C."/>
            <person name="Boukhgalter B."/>
            <person name="Bourzgui I."/>
            <person name="Brown A."/>
            <person name="Cahill P."/>
            <person name="Channer S."/>
            <person name="Cheshatsang Y."/>
            <person name="Chuda L."/>
            <person name="Citroen M."/>
            <person name="Collymore A."/>
            <person name="Cooke P."/>
            <person name="Costello M."/>
            <person name="D'Aco K."/>
            <person name="Daza R."/>
            <person name="De Haan G."/>
            <person name="DeGray S."/>
            <person name="DeMaso C."/>
            <person name="Dhargay N."/>
            <person name="Dooley K."/>
            <person name="Dooley E."/>
            <person name="Doricent M."/>
            <person name="Dorje P."/>
            <person name="Dorjee K."/>
            <person name="Dupes A."/>
            <person name="Elong R."/>
            <person name="Falk J."/>
            <person name="Farina A."/>
            <person name="Faro S."/>
            <person name="Ferguson D."/>
            <person name="Fisher S."/>
            <person name="Foley C.D."/>
            <person name="Franke A."/>
            <person name="Friedrich D."/>
            <person name="Gadbois L."/>
            <person name="Gearin G."/>
            <person name="Gearin C.R."/>
            <person name="Giannoukos G."/>
            <person name="Goode T."/>
            <person name="Graham J."/>
            <person name="Grandbois E."/>
            <person name="Grewal S."/>
            <person name="Gyaltsen K."/>
            <person name="Hafez N."/>
            <person name="Hagos B."/>
            <person name="Hall J."/>
            <person name="Henson C."/>
            <person name="Hollinger A."/>
            <person name="Honan T."/>
            <person name="Huard M.D."/>
            <person name="Hughes L."/>
            <person name="Hurhula B."/>
            <person name="Husby M.E."/>
            <person name="Kamat A."/>
            <person name="Kanga B."/>
            <person name="Kashin S."/>
            <person name="Khazanovich D."/>
            <person name="Kisner P."/>
            <person name="Lance K."/>
            <person name="Lara M."/>
            <person name="Lee W."/>
            <person name="Lennon N."/>
            <person name="Letendre F."/>
            <person name="LeVine R."/>
            <person name="Lipovsky A."/>
            <person name="Liu X."/>
            <person name="Liu J."/>
            <person name="Liu S."/>
            <person name="Lokyitsang T."/>
            <person name="Lokyitsang Y."/>
            <person name="Lubonja R."/>
            <person name="Lui A."/>
            <person name="MacDonald P."/>
            <person name="Magnisalis V."/>
            <person name="Maru K."/>
            <person name="Matthews C."/>
            <person name="McCusker W."/>
            <person name="McDonough S."/>
            <person name="Mehta T."/>
            <person name="Meldrim J."/>
            <person name="Meneus L."/>
            <person name="Mihai O."/>
            <person name="Mihalev A."/>
            <person name="Mihova T."/>
            <person name="Mittelman R."/>
            <person name="Mlenga V."/>
            <person name="Montmayeur A."/>
            <person name="Mulrain L."/>
            <person name="Navidi A."/>
            <person name="Naylor J."/>
            <person name="Negash T."/>
            <person name="Nguyen T."/>
            <person name="Nguyen N."/>
            <person name="Nicol R."/>
            <person name="Norbu C."/>
            <person name="Norbu N."/>
            <person name="Novod N."/>
            <person name="O'Neill B."/>
            <person name="Osman S."/>
            <person name="Markiewicz E."/>
            <person name="Oyono O.L."/>
            <person name="Patti C."/>
            <person name="Phunkhang P."/>
            <person name="Pierre F."/>
            <person name="Priest M."/>
            <person name="Raghuraman S."/>
            <person name="Rege F."/>
            <person name="Reyes R."/>
            <person name="Rise C."/>
            <person name="Rogov P."/>
            <person name="Ross K."/>
            <person name="Ryan E."/>
            <person name="Settipalli S."/>
            <person name="Shea T."/>
            <person name="Sherpa N."/>
            <person name="Shi L."/>
            <person name="Shih D."/>
            <person name="Sparrow T."/>
            <person name="Spaulding J."/>
            <person name="Stalker J."/>
            <person name="Stange-Thomann N."/>
            <person name="Stavropoulos S."/>
            <person name="Stone C."/>
            <person name="Strader C."/>
            <person name="Tesfaye S."/>
            <person name="Thomson T."/>
            <person name="Thoulutsang Y."/>
            <person name="Thoulutsang D."/>
            <person name="Topham K."/>
            <person name="Topping I."/>
            <person name="Tsamla T."/>
            <person name="Vassiliev H."/>
            <person name="Vo A."/>
            <person name="Wangchuk T."/>
            <person name="Wangdi T."/>
            <person name="Weiand M."/>
            <person name="Wilkinson J."/>
            <person name="Wilson A."/>
            <person name="Yadav S."/>
            <person name="Young G."/>
            <person name="Yu Q."/>
            <person name="Zembek L."/>
            <person name="Zhong D."/>
            <person name="Zimmer A."/>
            <person name="Zwirko Z."/>
            <person name="Jaffe D.B."/>
            <person name="Alvarez P."/>
            <person name="Brockman W."/>
            <person name="Butler J."/>
            <person name="Chin C."/>
            <person name="Gnerre S."/>
            <person name="MacCallum I."/>
            <person name="Graves J.A."/>
            <person name="Ponting C.P."/>
            <person name="Breen M."/>
            <person name="Samollow P.B."/>
            <person name="Lander E.S."/>
            <person name="Lindblad-Toh K."/>
        </authorList>
    </citation>
    <scope>NUCLEOTIDE SEQUENCE [LARGE SCALE GENOMIC DNA]</scope>
</reference>
<dbReference type="SUPFAM" id="SSF47943">
    <property type="entry name" value="Retrovirus capsid protein, N-terminal core domain"/>
    <property type="match status" value="1"/>
</dbReference>
<sequence length="676" mass="77204">KYSITKQIKELHTFIDLQINEQYNITDQRIRELHTFIEEQLREQNNITQRIREQNIITDQRITELHTFIDQQHKELNTITDQRIRDQNACIEQIKKENTLIYQQLVEQDEVREKTWGEIKTSLAEIREGQWGEIKTSLDEIREEKWGEIRTFLQNIDRELKTSYNRSDLTLHPPSLSDSLTNPAQNHLAQIEAPSHQPAPPHPDHPAPPPAILAPPTLVSPSIHASYPASSAPDPPPALPPTHAHALAPPPVPAPAPLPALPPTHAHAPAPPPVPVLALPPALPSTHALISNHHAPTANNPNIENGASSLETVTPDSLDRSLFPLREVPTFNKEGNLVSVRHYTPFKPDDLEKFKHNVQSFEAEPMLVIEKLENIFRNFDPSWLDVGNLLDTFLTKREKNNVISLANKKSGRGAHHWPTVDPHWNPNIIQDHTKLVLAREALLKAMRDCSDSPDAWEKFEQSRQEIDETPSHFMDRLIDVGSTYMDLDLSREKYIKHIRRQFVWNCCSAVKDYFETNCPNWESMDLDELRKVATYAYKNRTKKPETHNTSVADLKKEIEILKEQLKSKGETMAPLQESTDRSLTNPLICLFCGKRGHAMIVCRSRLRKKRNNNTFRNNNYRNHNANQNDSAQNTENDTAPKNAQQQYIRNGARPCYTQGEQPQQRGGSQKTTQASL</sequence>
<organism evidence="3 4">
    <name type="scientific">Monodelphis domestica</name>
    <name type="common">Gray short-tailed opossum</name>
    <dbReference type="NCBI Taxonomy" id="13616"/>
    <lineage>
        <taxon>Eukaryota</taxon>
        <taxon>Metazoa</taxon>
        <taxon>Chordata</taxon>
        <taxon>Craniata</taxon>
        <taxon>Vertebrata</taxon>
        <taxon>Euteleostomi</taxon>
        <taxon>Mammalia</taxon>
        <taxon>Metatheria</taxon>
        <taxon>Didelphimorphia</taxon>
        <taxon>Didelphidae</taxon>
        <taxon>Monodelphis</taxon>
    </lineage>
</organism>
<dbReference type="Ensembl" id="ENSMODT00000081133.1">
    <property type="protein sequence ID" value="ENSMODP00000048319.1"/>
    <property type="gene ID" value="ENSMODG00000048703.1"/>
</dbReference>
<dbReference type="GO" id="GO:0019068">
    <property type="term" value="P:virion assembly"/>
    <property type="evidence" value="ECO:0007669"/>
    <property type="project" value="InterPro"/>
</dbReference>
<evidence type="ECO:0000313" key="4">
    <source>
        <dbReference type="Proteomes" id="UP000002280"/>
    </source>
</evidence>
<dbReference type="PANTHER" id="PTHR33166">
    <property type="entry name" value="GAG_P30 DOMAIN-CONTAINING PROTEIN"/>
    <property type="match status" value="1"/>
</dbReference>
<dbReference type="GeneTree" id="ENSGT01020000232705"/>
<reference evidence="3" key="3">
    <citation type="submission" date="2025-09" db="UniProtKB">
        <authorList>
            <consortium name="Ensembl"/>
        </authorList>
    </citation>
    <scope>IDENTIFICATION</scope>
</reference>
<dbReference type="Proteomes" id="UP000002280">
    <property type="component" value="Chromosome 4"/>
</dbReference>
<accession>A0A5F8GLG2</accession>
<proteinExistence type="predicted"/>
<feature type="region of interest" description="Disordered" evidence="1">
    <location>
        <begin position="612"/>
        <end position="676"/>
    </location>
</feature>
<reference evidence="3" key="2">
    <citation type="submission" date="2025-08" db="UniProtKB">
        <authorList>
            <consortium name="Ensembl"/>
        </authorList>
    </citation>
    <scope>IDENTIFICATION</scope>
</reference>
<feature type="compositionally biased region" description="Low complexity" evidence="1">
    <location>
        <begin position="612"/>
        <end position="628"/>
    </location>
</feature>
<protein>
    <recommendedName>
        <fullName evidence="2">Core shell protein Gag P30 domain-containing protein</fullName>
    </recommendedName>
</protein>
<feature type="compositionally biased region" description="Polar residues" evidence="1">
    <location>
        <begin position="297"/>
        <end position="312"/>
    </location>
</feature>